<keyword evidence="2" id="KW-0862">Zinc</keyword>
<name>A0AAV3YEK7_9GAST</name>
<dbReference type="PANTHER" id="PTHR40237">
    <property type="entry name" value="LD44813P"/>
    <property type="match status" value="1"/>
</dbReference>
<dbReference type="InterPro" id="IPR016135">
    <property type="entry name" value="UBQ-conjugating_enzyme/RWD"/>
</dbReference>
<dbReference type="InterPro" id="IPR013083">
    <property type="entry name" value="Znf_RING/FYVE/PHD"/>
</dbReference>
<dbReference type="GO" id="GO:0008270">
    <property type="term" value="F:zinc ion binding"/>
    <property type="evidence" value="ECO:0007669"/>
    <property type="project" value="UniProtKB-KW"/>
</dbReference>
<evidence type="ECO:0000259" key="4">
    <source>
        <dbReference type="PROSITE" id="PS50089"/>
    </source>
</evidence>
<keyword evidence="1 3" id="KW-0479">Metal-binding</keyword>
<dbReference type="SUPFAM" id="SSF57850">
    <property type="entry name" value="RING/U-box"/>
    <property type="match status" value="1"/>
</dbReference>
<dbReference type="Gene3D" id="3.30.40.10">
    <property type="entry name" value="Zinc/RING finger domain, C3HC4 (zinc finger)"/>
    <property type="match status" value="1"/>
</dbReference>
<dbReference type="Proteomes" id="UP000735302">
    <property type="component" value="Unassembled WGS sequence"/>
</dbReference>
<comment type="caution">
    <text evidence="5">The sequence shown here is derived from an EMBL/GenBank/DDBJ whole genome shotgun (WGS) entry which is preliminary data.</text>
</comment>
<dbReference type="InterPro" id="IPR001841">
    <property type="entry name" value="Znf_RING"/>
</dbReference>
<dbReference type="Gene3D" id="3.10.110.10">
    <property type="entry name" value="Ubiquitin Conjugating Enzyme"/>
    <property type="match status" value="1"/>
</dbReference>
<dbReference type="PROSITE" id="PS50089">
    <property type="entry name" value="ZF_RING_2"/>
    <property type="match status" value="1"/>
</dbReference>
<keyword evidence="6" id="KW-1185">Reference proteome</keyword>
<reference evidence="5 6" key="1">
    <citation type="journal article" date="2021" name="Elife">
        <title>Chloroplast acquisition without the gene transfer in kleptoplastic sea slugs, Plakobranchus ocellatus.</title>
        <authorList>
            <person name="Maeda T."/>
            <person name="Takahashi S."/>
            <person name="Yoshida T."/>
            <person name="Shimamura S."/>
            <person name="Takaki Y."/>
            <person name="Nagai Y."/>
            <person name="Toyoda A."/>
            <person name="Suzuki Y."/>
            <person name="Arimoto A."/>
            <person name="Ishii H."/>
            <person name="Satoh N."/>
            <person name="Nishiyama T."/>
            <person name="Hasebe M."/>
            <person name="Maruyama T."/>
            <person name="Minagawa J."/>
            <person name="Obokata J."/>
            <person name="Shigenobu S."/>
        </authorList>
    </citation>
    <scope>NUCLEOTIDE SEQUENCE [LARGE SCALE GENOMIC DNA]</scope>
</reference>
<evidence type="ECO:0000313" key="6">
    <source>
        <dbReference type="Proteomes" id="UP000735302"/>
    </source>
</evidence>
<proteinExistence type="predicted"/>
<evidence type="ECO:0000313" key="5">
    <source>
        <dbReference type="EMBL" id="GFN80703.1"/>
    </source>
</evidence>
<sequence>MTSEHATQSAALSAELESVKIEIPKIQDVKLVAAVPQLVRTEIYKTEHKQVAVTCLFQPGYPEVHLVTEIKSKTLGYKFLEGLAKICDNEAKKHIGKPQVVHIVQFVSNFIDENPLCVCADEISNIKGKLSLANDEVKLKQKTSQVVIKICQEEYFISLKLTIPDDYPLTQVVPDISEHNFPEFLRINFQAQATELARQCVQPPLKKKPKDPPFVPKPSLQPVVEYLIDCVKKYPLETCRLCHERALPVDPTNESATRGKHRVEKVYCGHLFHLICLHKHMKTPPFSEGKFCPACGKQIFHEKFKVSAKVLEDRWAHKQAKQRELEEVVDFLD</sequence>
<keyword evidence="1 3" id="KW-0863">Zinc-finger</keyword>
<evidence type="ECO:0000256" key="2">
    <source>
        <dbReference type="ARBA" id="ARBA00022833"/>
    </source>
</evidence>
<dbReference type="PANTHER" id="PTHR40237:SF1">
    <property type="entry name" value="LD44813P"/>
    <property type="match status" value="1"/>
</dbReference>
<evidence type="ECO:0000256" key="3">
    <source>
        <dbReference type="PROSITE-ProRule" id="PRU00175"/>
    </source>
</evidence>
<dbReference type="EMBL" id="BLXT01000835">
    <property type="protein sequence ID" value="GFN80703.1"/>
    <property type="molecule type" value="Genomic_DNA"/>
</dbReference>
<accession>A0AAV3YEK7</accession>
<feature type="domain" description="RING-type" evidence="4">
    <location>
        <begin position="239"/>
        <end position="295"/>
    </location>
</feature>
<protein>
    <submittedName>
        <fullName evidence="5">E3 ubiquitin protein ligase rin2</fullName>
    </submittedName>
</protein>
<gene>
    <name evidence="5" type="ORF">PoB_000720900</name>
</gene>
<evidence type="ECO:0000256" key="1">
    <source>
        <dbReference type="ARBA" id="ARBA00022771"/>
    </source>
</evidence>
<organism evidence="5 6">
    <name type="scientific">Plakobranchus ocellatus</name>
    <dbReference type="NCBI Taxonomy" id="259542"/>
    <lineage>
        <taxon>Eukaryota</taxon>
        <taxon>Metazoa</taxon>
        <taxon>Spiralia</taxon>
        <taxon>Lophotrochozoa</taxon>
        <taxon>Mollusca</taxon>
        <taxon>Gastropoda</taxon>
        <taxon>Heterobranchia</taxon>
        <taxon>Euthyneura</taxon>
        <taxon>Panpulmonata</taxon>
        <taxon>Sacoglossa</taxon>
        <taxon>Placobranchoidea</taxon>
        <taxon>Plakobranchidae</taxon>
        <taxon>Plakobranchus</taxon>
    </lineage>
</organism>
<dbReference type="AlphaFoldDB" id="A0AAV3YEK7"/>